<comment type="caution">
    <text evidence="1">The sequence shown here is derived from an EMBL/GenBank/DDBJ whole genome shotgun (WGS) entry which is preliminary data.</text>
</comment>
<gene>
    <name evidence="1" type="ORF">L2E82_26405</name>
</gene>
<reference evidence="1 2" key="2">
    <citation type="journal article" date="2022" name="Mol. Ecol. Resour.">
        <title>The genomes of chicory, endive, great burdock and yacon provide insights into Asteraceae paleo-polyploidization history and plant inulin production.</title>
        <authorList>
            <person name="Fan W."/>
            <person name="Wang S."/>
            <person name="Wang H."/>
            <person name="Wang A."/>
            <person name="Jiang F."/>
            <person name="Liu H."/>
            <person name="Zhao H."/>
            <person name="Xu D."/>
            <person name="Zhang Y."/>
        </authorList>
    </citation>
    <scope>NUCLEOTIDE SEQUENCE [LARGE SCALE GENOMIC DNA]</scope>
    <source>
        <strain evidence="2">cv. Punajuju</strain>
        <tissue evidence="1">Leaves</tissue>
    </source>
</reference>
<dbReference type="EMBL" id="CM042013">
    <property type="protein sequence ID" value="KAI3736553.1"/>
    <property type="molecule type" value="Genomic_DNA"/>
</dbReference>
<accession>A0ACB9CQE3</accession>
<organism evidence="1 2">
    <name type="scientific">Cichorium intybus</name>
    <name type="common">Chicory</name>
    <dbReference type="NCBI Taxonomy" id="13427"/>
    <lineage>
        <taxon>Eukaryota</taxon>
        <taxon>Viridiplantae</taxon>
        <taxon>Streptophyta</taxon>
        <taxon>Embryophyta</taxon>
        <taxon>Tracheophyta</taxon>
        <taxon>Spermatophyta</taxon>
        <taxon>Magnoliopsida</taxon>
        <taxon>eudicotyledons</taxon>
        <taxon>Gunneridae</taxon>
        <taxon>Pentapetalae</taxon>
        <taxon>asterids</taxon>
        <taxon>campanulids</taxon>
        <taxon>Asterales</taxon>
        <taxon>Asteraceae</taxon>
        <taxon>Cichorioideae</taxon>
        <taxon>Cichorieae</taxon>
        <taxon>Cichoriinae</taxon>
        <taxon>Cichorium</taxon>
    </lineage>
</organism>
<keyword evidence="2" id="KW-1185">Reference proteome</keyword>
<evidence type="ECO:0000313" key="1">
    <source>
        <dbReference type="EMBL" id="KAI3736553.1"/>
    </source>
</evidence>
<reference evidence="2" key="1">
    <citation type="journal article" date="2022" name="Mol. Ecol. Resour.">
        <title>The genomes of chicory, endive, great burdock and yacon provide insights into Asteraceae palaeo-polyploidization history and plant inulin production.</title>
        <authorList>
            <person name="Fan W."/>
            <person name="Wang S."/>
            <person name="Wang H."/>
            <person name="Wang A."/>
            <person name="Jiang F."/>
            <person name="Liu H."/>
            <person name="Zhao H."/>
            <person name="Xu D."/>
            <person name="Zhang Y."/>
        </authorList>
    </citation>
    <scope>NUCLEOTIDE SEQUENCE [LARGE SCALE GENOMIC DNA]</scope>
    <source>
        <strain evidence="2">cv. Punajuju</strain>
    </source>
</reference>
<protein>
    <submittedName>
        <fullName evidence="1">Uncharacterized protein</fullName>
    </submittedName>
</protein>
<name>A0ACB9CQE3_CICIN</name>
<dbReference type="Proteomes" id="UP001055811">
    <property type="component" value="Linkage Group LG05"/>
</dbReference>
<sequence length="77" mass="8930">MAIYGIIGTKIPLRLEKRLDDLYRFAEIGPYYPCCSHAPADLIWDNCNWKLVYNSAIGLFESEVQFSLEIVEAELRF</sequence>
<proteinExistence type="predicted"/>
<evidence type="ECO:0000313" key="2">
    <source>
        <dbReference type="Proteomes" id="UP001055811"/>
    </source>
</evidence>